<comment type="caution">
    <text evidence="1">The sequence shown here is derived from an EMBL/GenBank/DDBJ whole genome shotgun (WGS) entry which is preliminary data.</text>
</comment>
<evidence type="ECO:0000313" key="2">
    <source>
        <dbReference type="Proteomes" id="UP000823775"/>
    </source>
</evidence>
<accession>A0ABS8WNV9</accession>
<dbReference type="EMBL" id="JACEIK010008771">
    <property type="protein sequence ID" value="MCE3051611.1"/>
    <property type="molecule type" value="Genomic_DNA"/>
</dbReference>
<feature type="non-terminal residue" evidence="1">
    <location>
        <position position="84"/>
    </location>
</feature>
<keyword evidence="2" id="KW-1185">Reference proteome</keyword>
<dbReference type="Proteomes" id="UP000823775">
    <property type="component" value="Unassembled WGS sequence"/>
</dbReference>
<evidence type="ECO:0000313" key="1">
    <source>
        <dbReference type="EMBL" id="MCE3051611.1"/>
    </source>
</evidence>
<organism evidence="1 2">
    <name type="scientific">Datura stramonium</name>
    <name type="common">Jimsonweed</name>
    <name type="synonym">Common thornapple</name>
    <dbReference type="NCBI Taxonomy" id="4076"/>
    <lineage>
        <taxon>Eukaryota</taxon>
        <taxon>Viridiplantae</taxon>
        <taxon>Streptophyta</taxon>
        <taxon>Embryophyta</taxon>
        <taxon>Tracheophyta</taxon>
        <taxon>Spermatophyta</taxon>
        <taxon>Magnoliopsida</taxon>
        <taxon>eudicotyledons</taxon>
        <taxon>Gunneridae</taxon>
        <taxon>Pentapetalae</taxon>
        <taxon>asterids</taxon>
        <taxon>lamiids</taxon>
        <taxon>Solanales</taxon>
        <taxon>Solanaceae</taxon>
        <taxon>Solanoideae</taxon>
        <taxon>Datureae</taxon>
        <taxon>Datura</taxon>
    </lineage>
</organism>
<gene>
    <name evidence="1" type="ORF">HAX54_050331</name>
</gene>
<reference evidence="1 2" key="1">
    <citation type="journal article" date="2021" name="BMC Genomics">
        <title>Datura genome reveals duplications of psychoactive alkaloid biosynthetic genes and high mutation rate following tissue culture.</title>
        <authorList>
            <person name="Rajewski A."/>
            <person name="Carter-House D."/>
            <person name="Stajich J."/>
            <person name="Litt A."/>
        </authorList>
    </citation>
    <scope>NUCLEOTIDE SEQUENCE [LARGE SCALE GENOMIC DNA]</scope>
    <source>
        <strain evidence="1">AR-01</strain>
    </source>
</reference>
<name>A0ABS8WNV9_DATST</name>
<proteinExistence type="predicted"/>
<protein>
    <submittedName>
        <fullName evidence="1">Uncharacterized protein</fullName>
    </submittedName>
</protein>
<sequence length="84" mass="10184">MEEYYISFKEKHIIHAKAQFDVEFFKTTCPNIYHLVGTRDWCPFTIPVDPYFPELVWEFYASYRARQQLLKHRSRTEAFPCLTS</sequence>